<proteinExistence type="predicted"/>
<dbReference type="AlphaFoldDB" id="E4Y8U5"/>
<dbReference type="GO" id="GO:0032006">
    <property type="term" value="P:regulation of TOR signaling"/>
    <property type="evidence" value="ECO:0007669"/>
    <property type="project" value="InterPro"/>
</dbReference>
<protein>
    <recommendedName>
        <fullName evidence="2">Profilin</fullName>
    </recommendedName>
</protein>
<evidence type="ECO:0008006" key="2">
    <source>
        <dbReference type="Google" id="ProtNLM"/>
    </source>
</evidence>
<accession>E4Y8U5</accession>
<sequence>MINFNLRVPIFQQLHQSFEQADRKFELSSSRFLSLNSNSSGADNQIINQGENLYNIAYGAKYQTVQIRKHPLTIIFLATSSASTGLILKESKELDTYFSQLQTNARTHLQIQN</sequence>
<dbReference type="EMBL" id="FN654329">
    <property type="protein sequence ID" value="CBY43676.1"/>
    <property type="molecule type" value="Genomic_DNA"/>
</dbReference>
<dbReference type="InterPro" id="IPR015019">
    <property type="entry name" value="LAMTOR3"/>
</dbReference>
<gene>
    <name evidence="1" type="ORF">GSOID_T00029275001</name>
</gene>
<dbReference type="Proteomes" id="UP000011014">
    <property type="component" value="Unassembled WGS sequence"/>
</dbReference>
<organism evidence="1">
    <name type="scientific">Oikopleura dioica</name>
    <name type="common">Tunicate</name>
    <dbReference type="NCBI Taxonomy" id="34765"/>
    <lineage>
        <taxon>Eukaryota</taxon>
        <taxon>Metazoa</taxon>
        <taxon>Chordata</taxon>
        <taxon>Tunicata</taxon>
        <taxon>Appendicularia</taxon>
        <taxon>Copelata</taxon>
        <taxon>Oikopleuridae</taxon>
        <taxon>Oikopleura</taxon>
    </lineage>
</organism>
<reference evidence="1" key="1">
    <citation type="journal article" date="2010" name="Science">
        <title>Plasticity of animal genome architecture unmasked by rapid evolution of a pelagic tunicate.</title>
        <authorList>
            <person name="Denoeud F."/>
            <person name="Henriet S."/>
            <person name="Mungpakdee S."/>
            <person name="Aury J.M."/>
            <person name="Da Silva C."/>
            <person name="Brinkmann H."/>
            <person name="Mikhaleva J."/>
            <person name="Olsen L.C."/>
            <person name="Jubin C."/>
            <person name="Canestro C."/>
            <person name="Bouquet J.M."/>
            <person name="Danks G."/>
            <person name="Poulain J."/>
            <person name="Campsteijn C."/>
            <person name="Adamski M."/>
            <person name="Cross I."/>
            <person name="Yadetie F."/>
            <person name="Muffato M."/>
            <person name="Louis A."/>
            <person name="Butcher S."/>
            <person name="Tsagkogeorga G."/>
            <person name="Konrad A."/>
            <person name="Singh S."/>
            <person name="Jensen M.F."/>
            <person name="Cong E.H."/>
            <person name="Eikeseth-Otteraa H."/>
            <person name="Noel B."/>
            <person name="Anthouard V."/>
            <person name="Porcel B.M."/>
            <person name="Kachouri-Lafond R."/>
            <person name="Nishino A."/>
            <person name="Ugolini M."/>
            <person name="Chourrout P."/>
            <person name="Nishida H."/>
            <person name="Aasland R."/>
            <person name="Huzurbazar S."/>
            <person name="Westhof E."/>
            <person name="Delsuc F."/>
            <person name="Lehrach H."/>
            <person name="Reinhardt R."/>
            <person name="Weissenbach J."/>
            <person name="Roy S.W."/>
            <person name="Artiguenave F."/>
            <person name="Postlethwait J.H."/>
            <person name="Manak J.R."/>
            <person name="Thompson E.M."/>
            <person name="Jaillon O."/>
            <person name="Du Pasquier L."/>
            <person name="Boudinot P."/>
            <person name="Liberles D.A."/>
            <person name="Volff J.N."/>
            <person name="Philippe H."/>
            <person name="Lenhard B."/>
            <person name="Roest Crollius H."/>
            <person name="Wincker P."/>
            <person name="Chourrout D."/>
        </authorList>
    </citation>
    <scope>NUCLEOTIDE SEQUENCE [LARGE SCALE GENOMIC DNA]</scope>
</reference>
<dbReference type="Gene3D" id="3.30.450.30">
    <property type="entry name" value="Dynein light chain 2a, cytoplasmic"/>
    <property type="match status" value="1"/>
</dbReference>
<name>E4Y8U5_OIKDI</name>
<dbReference type="SUPFAM" id="SSF103196">
    <property type="entry name" value="Roadblock/LC7 domain"/>
    <property type="match status" value="1"/>
</dbReference>
<dbReference type="Pfam" id="PF08923">
    <property type="entry name" value="MAPKK1_Int"/>
    <property type="match status" value="1"/>
</dbReference>
<evidence type="ECO:0000313" key="1">
    <source>
        <dbReference type="EMBL" id="CBY43676.1"/>
    </source>
</evidence>